<evidence type="ECO:0000313" key="3">
    <source>
        <dbReference type="Proteomes" id="UP000324497"/>
    </source>
</evidence>
<dbReference type="RefSeq" id="WP_148126731.1">
    <property type="nucleotide sequence ID" value="NZ_CP018180.1"/>
</dbReference>
<keyword evidence="1" id="KW-1133">Transmembrane helix</keyword>
<gene>
    <name evidence="2" type="ORF">BSQ50_05970</name>
</gene>
<dbReference type="Proteomes" id="UP000324497">
    <property type="component" value="Chromosome"/>
</dbReference>
<name>A0A3S6QVF0_9LACO</name>
<protein>
    <submittedName>
        <fullName evidence="2">Uncharacterized protein</fullName>
    </submittedName>
</protein>
<dbReference type="KEGG" id="lng:BSQ50_05970"/>
<keyword evidence="1" id="KW-0812">Transmembrane</keyword>
<evidence type="ECO:0000256" key="1">
    <source>
        <dbReference type="SAM" id="Phobius"/>
    </source>
</evidence>
<accession>A0A3S6QVF0</accession>
<feature type="transmembrane region" description="Helical" evidence="1">
    <location>
        <begin position="126"/>
        <end position="150"/>
    </location>
</feature>
<dbReference type="EMBL" id="CP018180">
    <property type="protein sequence ID" value="AUJ32141.1"/>
    <property type="molecule type" value="Genomic_DNA"/>
</dbReference>
<sequence>MIKKHFNLQITLLVIASMIWCLQAVVILIFRNRLRTALPAQFYFNGTVVYWFHYQEKIVIPGILFLGILHIGGLLLSWFLPNFLKILPLIKISINQLTLIKKLIFCWIESLSWLICWYFFEYNQYLAVIMLVINLVYLLILISTISYFSFSKIKLTRK</sequence>
<keyword evidence="3" id="KW-1185">Reference proteome</keyword>
<reference evidence="2 3" key="1">
    <citation type="submission" date="2016-11" db="EMBL/GenBank/DDBJ databases">
        <title>Interaction between Lactobacillus species and yeast in water kefir.</title>
        <authorList>
            <person name="Behr J."/>
            <person name="Xu D."/>
            <person name="Vogel R.F."/>
        </authorList>
    </citation>
    <scope>NUCLEOTIDE SEQUENCE [LARGE SCALE GENOMIC DNA]</scope>
    <source>
        <strain evidence="2 3">TMW 1.1827</strain>
    </source>
</reference>
<feature type="transmembrane region" description="Helical" evidence="1">
    <location>
        <begin position="58"/>
        <end position="81"/>
    </location>
</feature>
<organism evidence="2 3">
    <name type="scientific">Liquorilactobacillus nagelii</name>
    <dbReference type="NCBI Taxonomy" id="82688"/>
    <lineage>
        <taxon>Bacteria</taxon>
        <taxon>Bacillati</taxon>
        <taxon>Bacillota</taxon>
        <taxon>Bacilli</taxon>
        <taxon>Lactobacillales</taxon>
        <taxon>Lactobacillaceae</taxon>
        <taxon>Liquorilactobacillus</taxon>
    </lineage>
</organism>
<evidence type="ECO:0000313" key="2">
    <source>
        <dbReference type="EMBL" id="AUJ32141.1"/>
    </source>
</evidence>
<feature type="transmembrane region" description="Helical" evidence="1">
    <location>
        <begin position="12"/>
        <end position="30"/>
    </location>
</feature>
<proteinExistence type="predicted"/>
<keyword evidence="1" id="KW-0472">Membrane</keyword>
<dbReference type="AlphaFoldDB" id="A0A3S6QVF0"/>